<evidence type="ECO:0000256" key="2">
    <source>
        <dbReference type="ARBA" id="ARBA00007931"/>
    </source>
</evidence>
<feature type="transmembrane region" description="Helical" evidence="14">
    <location>
        <begin position="208"/>
        <end position="230"/>
    </location>
</feature>
<feature type="transmembrane region" description="Helical" evidence="14">
    <location>
        <begin position="79"/>
        <end position="96"/>
    </location>
</feature>
<evidence type="ECO:0000313" key="19">
    <source>
        <dbReference type="Proteomes" id="UP000316096"/>
    </source>
</evidence>
<dbReference type="CDD" id="cd06164">
    <property type="entry name" value="S2P-M50_SpoIVFB_CBS"/>
    <property type="match status" value="1"/>
</dbReference>
<comment type="similarity">
    <text evidence="2 14">Belongs to the peptidase M50B family.</text>
</comment>
<keyword evidence="13 14" id="KW-0472">Membrane</keyword>
<keyword evidence="7" id="KW-0677">Repeat</keyword>
<evidence type="ECO:0000256" key="3">
    <source>
        <dbReference type="ARBA" id="ARBA00022475"/>
    </source>
</evidence>
<evidence type="ECO:0000256" key="4">
    <source>
        <dbReference type="ARBA" id="ARBA00022670"/>
    </source>
</evidence>
<dbReference type="GO" id="GO:0006508">
    <property type="term" value="P:proteolysis"/>
    <property type="evidence" value="ECO:0007669"/>
    <property type="project" value="UniProtKB-KW"/>
</dbReference>
<evidence type="ECO:0000256" key="12">
    <source>
        <dbReference type="ARBA" id="ARBA00023122"/>
    </source>
</evidence>
<dbReference type="RefSeq" id="WP_185792432.1">
    <property type="nucleotide sequence ID" value="NZ_VFOZ01000001.1"/>
</dbReference>
<keyword evidence="19" id="KW-1185">Reference proteome</keyword>
<evidence type="ECO:0000256" key="16">
    <source>
        <dbReference type="PIRSR" id="PIRSR006404-2"/>
    </source>
</evidence>
<dbReference type="GO" id="GO:0005886">
    <property type="term" value="C:plasma membrane"/>
    <property type="evidence" value="ECO:0007669"/>
    <property type="project" value="UniProtKB-SubCell"/>
</dbReference>
<evidence type="ECO:0000256" key="15">
    <source>
        <dbReference type="PIRSR" id="PIRSR006404-1"/>
    </source>
</evidence>
<dbReference type="PANTHER" id="PTHR39188">
    <property type="entry name" value="MEMBRANE-ASSOCIATED ZINC METALLOPROTEASE M50B"/>
    <property type="match status" value="1"/>
</dbReference>
<keyword evidence="12" id="KW-0129">CBS domain</keyword>
<comment type="cofactor">
    <cofactor evidence="14 16">
        <name>Zn(2+)</name>
        <dbReference type="ChEBI" id="CHEBI:29105"/>
    </cofactor>
    <text evidence="14 16">Binds 1 zinc ion per subunit.</text>
</comment>
<dbReference type="Pfam" id="PF02163">
    <property type="entry name" value="Peptidase_M50"/>
    <property type="match status" value="2"/>
</dbReference>
<evidence type="ECO:0000256" key="13">
    <source>
        <dbReference type="ARBA" id="ARBA00023136"/>
    </source>
</evidence>
<sequence>MKQSLRLGRVAGIPVGINWSVLVILVLITDIVAGNVLPRADAGRSTTLYWAIAIPTAVLFLASLLAHEGAHAAIARRRGLGVRSITLWMLGGVAQLDGEPPNARADFAIAAAGPLTSLVIGGVLLGGAQAAASLGTPAAIVAALAWTGATNVFLAVFNLLPGAPLDGGRILRALVWMRSGDRARGDRAATGTGQIMGAALAGGGIAELIFLGQTGGLWLMLIGWFLVWAAGSEAKARAVQEAAAGVRIRDLMVPEPECATAWRPVGEFIATVAARSRQSVFPVTGFDGLPCGVVTLARLSRVPPARAGDRVDSVATALPPDYAAAPDDPASSLVGRIPLAGALLAAVVADRRVVGMVTTDDLGRLVQQSLLRARSTPSPVE</sequence>
<feature type="transmembrane region" description="Helical" evidence="14">
    <location>
        <begin position="108"/>
        <end position="126"/>
    </location>
</feature>
<feature type="transmembrane region" description="Helical" evidence="14">
    <location>
        <begin position="138"/>
        <end position="160"/>
    </location>
</feature>
<feature type="binding site" evidence="16">
    <location>
        <position position="166"/>
    </location>
    <ligand>
        <name>Zn(2+)</name>
        <dbReference type="ChEBI" id="CHEBI:29105"/>
        <note>catalytic</note>
    </ligand>
</feature>
<dbReference type="EMBL" id="VFOZ01000001">
    <property type="protein sequence ID" value="TQL99974.1"/>
    <property type="molecule type" value="Genomic_DNA"/>
</dbReference>
<evidence type="ECO:0000256" key="14">
    <source>
        <dbReference type="PIRNR" id="PIRNR006404"/>
    </source>
</evidence>
<keyword evidence="6 14" id="KW-0479">Metal-binding</keyword>
<dbReference type="GO" id="GO:0008237">
    <property type="term" value="F:metallopeptidase activity"/>
    <property type="evidence" value="ECO:0007669"/>
    <property type="project" value="UniProtKB-UniRule"/>
</dbReference>
<comment type="caution">
    <text evidence="18">The sequence shown here is derived from an EMBL/GenBank/DDBJ whole genome shotgun (WGS) entry which is preliminary data.</text>
</comment>
<accession>A0A543CSB0</accession>
<evidence type="ECO:0000256" key="10">
    <source>
        <dbReference type="ARBA" id="ARBA00022989"/>
    </source>
</evidence>
<evidence type="ECO:0000256" key="7">
    <source>
        <dbReference type="ARBA" id="ARBA00022737"/>
    </source>
</evidence>
<evidence type="ECO:0000256" key="6">
    <source>
        <dbReference type="ARBA" id="ARBA00022723"/>
    </source>
</evidence>
<dbReference type="InterPro" id="IPR046342">
    <property type="entry name" value="CBS_dom_sf"/>
</dbReference>
<dbReference type="InterPro" id="IPR008915">
    <property type="entry name" value="Peptidase_M50"/>
</dbReference>
<evidence type="ECO:0000256" key="8">
    <source>
        <dbReference type="ARBA" id="ARBA00022801"/>
    </source>
</evidence>
<comment type="subcellular location">
    <subcellularLocation>
        <location evidence="1 14">Cell membrane</location>
        <topology evidence="1 14">Multi-pass membrane protein</topology>
    </subcellularLocation>
</comment>
<reference evidence="18 19" key="1">
    <citation type="submission" date="2019-06" db="EMBL/GenBank/DDBJ databases">
        <title>Sequencing the genomes of 1000 actinobacteria strains.</title>
        <authorList>
            <person name="Klenk H.-P."/>
        </authorList>
    </citation>
    <scope>NUCLEOTIDE SEQUENCE [LARGE SCALE GENOMIC DNA]</scope>
    <source>
        <strain evidence="18 19">DSM 102200</strain>
    </source>
</reference>
<keyword evidence="9 14" id="KW-0862">Zinc</keyword>
<evidence type="ECO:0000256" key="9">
    <source>
        <dbReference type="ARBA" id="ARBA00022833"/>
    </source>
</evidence>
<keyword evidence="3 14" id="KW-1003">Cell membrane</keyword>
<feature type="binding site" evidence="16">
    <location>
        <position position="67"/>
    </location>
    <ligand>
        <name>Zn(2+)</name>
        <dbReference type="ChEBI" id="CHEBI:29105"/>
        <note>catalytic</note>
    </ligand>
</feature>
<keyword evidence="10 14" id="KW-1133">Transmembrane helix</keyword>
<evidence type="ECO:0000256" key="1">
    <source>
        <dbReference type="ARBA" id="ARBA00004651"/>
    </source>
</evidence>
<organism evidence="18 19">
    <name type="scientific">Actinoallomurus bryophytorum</name>
    <dbReference type="NCBI Taxonomy" id="1490222"/>
    <lineage>
        <taxon>Bacteria</taxon>
        <taxon>Bacillati</taxon>
        <taxon>Actinomycetota</taxon>
        <taxon>Actinomycetes</taxon>
        <taxon>Streptosporangiales</taxon>
        <taxon>Thermomonosporaceae</taxon>
        <taxon>Actinoallomurus</taxon>
    </lineage>
</organism>
<evidence type="ECO:0000256" key="11">
    <source>
        <dbReference type="ARBA" id="ARBA00023049"/>
    </source>
</evidence>
<feature type="binding site" evidence="16">
    <location>
        <position position="71"/>
    </location>
    <ligand>
        <name>Zn(2+)</name>
        <dbReference type="ChEBI" id="CHEBI:29105"/>
        <note>catalytic</note>
    </ligand>
</feature>
<feature type="domain" description="Peptidase M50" evidence="17">
    <location>
        <begin position="56"/>
        <end position="126"/>
    </location>
</feature>
<dbReference type="GO" id="GO:0046872">
    <property type="term" value="F:metal ion binding"/>
    <property type="evidence" value="ECO:0007669"/>
    <property type="project" value="UniProtKB-UniRule"/>
</dbReference>
<evidence type="ECO:0000313" key="18">
    <source>
        <dbReference type="EMBL" id="TQL99974.1"/>
    </source>
</evidence>
<dbReference type="PIRSF" id="PIRSF006404">
    <property type="entry name" value="UCP006404_Pept_M50_CBS"/>
    <property type="match status" value="1"/>
</dbReference>
<proteinExistence type="inferred from homology"/>
<dbReference type="Gene3D" id="3.10.580.10">
    <property type="entry name" value="CBS-domain"/>
    <property type="match status" value="1"/>
</dbReference>
<keyword evidence="5 14" id="KW-0812">Transmembrane</keyword>
<keyword evidence="4 14" id="KW-0645">Protease</keyword>
<dbReference type="SUPFAM" id="SSF54631">
    <property type="entry name" value="CBS-domain pair"/>
    <property type="match status" value="1"/>
</dbReference>
<gene>
    <name evidence="18" type="ORF">FB559_5676</name>
</gene>
<dbReference type="InterPro" id="IPR016483">
    <property type="entry name" value="UCP006404_Pept_M50_CBS"/>
</dbReference>
<keyword evidence="11 14" id="KW-0482">Metalloprotease</keyword>
<evidence type="ECO:0000256" key="5">
    <source>
        <dbReference type="ARBA" id="ARBA00022692"/>
    </source>
</evidence>
<feature type="domain" description="Peptidase M50" evidence="17">
    <location>
        <begin position="139"/>
        <end position="184"/>
    </location>
</feature>
<protein>
    <recommendedName>
        <fullName evidence="14">Zinc metalloprotease</fullName>
    </recommendedName>
</protein>
<dbReference type="PANTHER" id="PTHR39188:SF3">
    <property type="entry name" value="STAGE IV SPORULATION PROTEIN FB"/>
    <property type="match status" value="1"/>
</dbReference>
<keyword evidence="8 14" id="KW-0378">Hydrolase</keyword>
<feature type="transmembrane region" description="Helical" evidence="14">
    <location>
        <begin position="7"/>
        <end position="28"/>
    </location>
</feature>
<feature type="transmembrane region" description="Helical" evidence="14">
    <location>
        <begin position="48"/>
        <end position="67"/>
    </location>
</feature>
<name>A0A543CSB0_9ACTN</name>
<feature type="active site" evidence="15">
    <location>
        <position position="68"/>
    </location>
</feature>
<dbReference type="AlphaFoldDB" id="A0A543CSB0"/>
<evidence type="ECO:0000259" key="17">
    <source>
        <dbReference type="Pfam" id="PF02163"/>
    </source>
</evidence>
<dbReference type="Proteomes" id="UP000316096">
    <property type="component" value="Unassembled WGS sequence"/>
</dbReference>